<protein>
    <recommendedName>
        <fullName evidence="1">Lipocalin/cytosolic fatty-acid binding domain-containing protein</fullName>
    </recommendedName>
</protein>
<evidence type="ECO:0000259" key="1">
    <source>
        <dbReference type="Pfam" id="PF00061"/>
    </source>
</evidence>
<evidence type="ECO:0000313" key="3">
    <source>
        <dbReference type="Proteomes" id="UP001497623"/>
    </source>
</evidence>
<keyword evidence="3" id="KW-1185">Reference proteome</keyword>
<dbReference type="InterPro" id="IPR012674">
    <property type="entry name" value="Calycin"/>
</dbReference>
<name>A0AAV2SBP6_MEGNR</name>
<reference evidence="2 3" key="1">
    <citation type="submission" date="2024-05" db="EMBL/GenBank/DDBJ databases">
        <authorList>
            <person name="Wallberg A."/>
        </authorList>
    </citation>
    <scope>NUCLEOTIDE SEQUENCE [LARGE SCALE GENOMIC DNA]</scope>
</reference>
<organism evidence="2 3">
    <name type="scientific">Meganyctiphanes norvegica</name>
    <name type="common">Northern krill</name>
    <name type="synonym">Thysanopoda norvegica</name>
    <dbReference type="NCBI Taxonomy" id="48144"/>
    <lineage>
        <taxon>Eukaryota</taxon>
        <taxon>Metazoa</taxon>
        <taxon>Ecdysozoa</taxon>
        <taxon>Arthropoda</taxon>
        <taxon>Crustacea</taxon>
        <taxon>Multicrustacea</taxon>
        <taxon>Malacostraca</taxon>
        <taxon>Eumalacostraca</taxon>
        <taxon>Eucarida</taxon>
        <taxon>Euphausiacea</taxon>
        <taxon>Euphausiidae</taxon>
        <taxon>Meganyctiphanes</taxon>
    </lineage>
</organism>
<dbReference type="InterPro" id="IPR000566">
    <property type="entry name" value="Lipocln_cytosolic_FA-bd_dom"/>
</dbReference>
<accession>A0AAV2SBP6</accession>
<dbReference type="AlphaFoldDB" id="A0AAV2SBP6"/>
<comment type="caution">
    <text evidence="2">The sequence shown here is derived from an EMBL/GenBank/DDBJ whole genome shotgun (WGS) entry which is preliminary data.</text>
</comment>
<gene>
    <name evidence="2" type="ORF">MNOR_LOCUS35574</name>
</gene>
<proteinExistence type="predicted"/>
<sequence>MGLDEAGKFLRQDGITFPITTTANNNTPQLALISEKSAAPFVILGTDYHNYACLYSCVDNNVNSVTDFGFIWSRIPNMNPVMYEQCRTTFNKYGVDTERFQVVRQGGDCNYALMDSHLLSNVKSAKTEL</sequence>
<dbReference type="Gene3D" id="2.40.128.20">
    <property type="match status" value="1"/>
</dbReference>
<dbReference type="Proteomes" id="UP001497623">
    <property type="component" value="Unassembled WGS sequence"/>
</dbReference>
<feature type="non-terminal residue" evidence="2">
    <location>
        <position position="129"/>
    </location>
</feature>
<dbReference type="SUPFAM" id="SSF50814">
    <property type="entry name" value="Lipocalins"/>
    <property type="match status" value="1"/>
</dbReference>
<dbReference type="EMBL" id="CAXKWB010060002">
    <property type="protein sequence ID" value="CAL4182449.1"/>
    <property type="molecule type" value="Genomic_DNA"/>
</dbReference>
<evidence type="ECO:0000313" key="2">
    <source>
        <dbReference type="EMBL" id="CAL4182449.1"/>
    </source>
</evidence>
<dbReference type="Pfam" id="PF00061">
    <property type="entry name" value="Lipocalin"/>
    <property type="match status" value="1"/>
</dbReference>
<feature type="domain" description="Lipocalin/cytosolic fatty-acid binding" evidence="1">
    <location>
        <begin position="40"/>
        <end position="105"/>
    </location>
</feature>